<keyword evidence="6 9" id="KW-0472">Membrane</keyword>
<dbReference type="SUPFAM" id="SSF103473">
    <property type="entry name" value="MFS general substrate transporter"/>
    <property type="match status" value="1"/>
</dbReference>
<organism evidence="11 12">
    <name type="scientific">Tautonia plasticadhaerens</name>
    <dbReference type="NCBI Taxonomy" id="2527974"/>
    <lineage>
        <taxon>Bacteria</taxon>
        <taxon>Pseudomonadati</taxon>
        <taxon>Planctomycetota</taxon>
        <taxon>Planctomycetia</taxon>
        <taxon>Isosphaerales</taxon>
        <taxon>Isosphaeraceae</taxon>
        <taxon>Tautonia</taxon>
    </lineage>
</organism>
<dbReference type="InterPro" id="IPR003663">
    <property type="entry name" value="Sugar/inositol_transpt"/>
</dbReference>
<feature type="transmembrane region" description="Helical" evidence="9">
    <location>
        <begin position="265"/>
        <end position="288"/>
    </location>
</feature>
<dbReference type="NCBIfam" id="TIGR00879">
    <property type="entry name" value="SP"/>
    <property type="match status" value="1"/>
</dbReference>
<keyword evidence="5 9" id="KW-1133">Transmembrane helix</keyword>
<dbReference type="InterPro" id="IPR020846">
    <property type="entry name" value="MFS_dom"/>
</dbReference>
<feature type="domain" description="Major facilitator superfamily (MFS) profile" evidence="10">
    <location>
        <begin position="29"/>
        <end position="455"/>
    </location>
</feature>
<evidence type="ECO:0000256" key="2">
    <source>
        <dbReference type="ARBA" id="ARBA00010992"/>
    </source>
</evidence>
<proteinExistence type="inferred from homology"/>
<dbReference type="AlphaFoldDB" id="A0A518HBL4"/>
<reference evidence="11 12" key="1">
    <citation type="submission" date="2019-02" db="EMBL/GenBank/DDBJ databases">
        <title>Deep-cultivation of Planctomycetes and their phenomic and genomic characterization uncovers novel biology.</title>
        <authorList>
            <person name="Wiegand S."/>
            <person name="Jogler M."/>
            <person name="Boedeker C."/>
            <person name="Pinto D."/>
            <person name="Vollmers J."/>
            <person name="Rivas-Marin E."/>
            <person name="Kohn T."/>
            <person name="Peeters S.H."/>
            <person name="Heuer A."/>
            <person name="Rast P."/>
            <person name="Oberbeckmann S."/>
            <person name="Bunk B."/>
            <person name="Jeske O."/>
            <person name="Meyerdierks A."/>
            <person name="Storesund J.E."/>
            <person name="Kallscheuer N."/>
            <person name="Luecker S."/>
            <person name="Lage O.M."/>
            <person name="Pohl T."/>
            <person name="Merkel B.J."/>
            <person name="Hornburger P."/>
            <person name="Mueller R.-W."/>
            <person name="Bruemmer F."/>
            <person name="Labrenz M."/>
            <person name="Spormann A.M."/>
            <person name="Op den Camp H."/>
            <person name="Overmann J."/>
            <person name="Amann R."/>
            <person name="Jetten M.S.M."/>
            <person name="Mascher T."/>
            <person name="Medema M.H."/>
            <person name="Devos D.P."/>
            <person name="Kaster A.-K."/>
            <person name="Ovreas L."/>
            <person name="Rohde M."/>
            <person name="Galperin M.Y."/>
            <person name="Jogler C."/>
        </authorList>
    </citation>
    <scope>NUCLEOTIDE SEQUENCE [LARGE SCALE GENOMIC DNA]</scope>
    <source>
        <strain evidence="11 12">ElP</strain>
    </source>
</reference>
<feature type="transmembrane region" description="Helical" evidence="9">
    <location>
        <begin position="411"/>
        <end position="427"/>
    </location>
</feature>
<evidence type="ECO:0000256" key="7">
    <source>
        <dbReference type="RuleBase" id="RU003346"/>
    </source>
</evidence>
<comment type="similarity">
    <text evidence="2 7">Belongs to the major facilitator superfamily. Sugar transporter (TC 2.A.1.1) family.</text>
</comment>
<evidence type="ECO:0000259" key="10">
    <source>
        <dbReference type="PROSITE" id="PS50850"/>
    </source>
</evidence>
<keyword evidence="12" id="KW-1185">Reference proteome</keyword>
<feature type="transmembrane region" description="Helical" evidence="9">
    <location>
        <begin position="120"/>
        <end position="141"/>
    </location>
</feature>
<name>A0A518HBL4_9BACT</name>
<dbReference type="EMBL" id="CP036426">
    <property type="protein sequence ID" value="QDV38220.1"/>
    <property type="molecule type" value="Genomic_DNA"/>
</dbReference>
<keyword evidence="3 7" id="KW-0813">Transport</keyword>
<dbReference type="PANTHER" id="PTHR48020">
    <property type="entry name" value="PROTON MYO-INOSITOL COTRANSPORTER"/>
    <property type="match status" value="1"/>
</dbReference>
<dbReference type="PROSITE" id="PS00216">
    <property type="entry name" value="SUGAR_TRANSPORT_1"/>
    <property type="match status" value="2"/>
</dbReference>
<evidence type="ECO:0000256" key="1">
    <source>
        <dbReference type="ARBA" id="ARBA00004141"/>
    </source>
</evidence>
<evidence type="ECO:0000313" key="11">
    <source>
        <dbReference type="EMBL" id="QDV38220.1"/>
    </source>
</evidence>
<evidence type="ECO:0000313" key="12">
    <source>
        <dbReference type="Proteomes" id="UP000317835"/>
    </source>
</evidence>
<keyword evidence="4 9" id="KW-0812">Transmembrane</keyword>
<dbReference type="FunFam" id="1.20.1250.20:FF:000134">
    <property type="entry name" value="MFS sugar transporter protein"/>
    <property type="match status" value="1"/>
</dbReference>
<dbReference type="GO" id="GO:0016020">
    <property type="term" value="C:membrane"/>
    <property type="evidence" value="ECO:0007669"/>
    <property type="project" value="UniProtKB-SubCell"/>
</dbReference>
<feature type="transmembrane region" description="Helical" evidence="9">
    <location>
        <begin position="153"/>
        <end position="175"/>
    </location>
</feature>
<dbReference type="Pfam" id="PF00083">
    <property type="entry name" value="Sugar_tr"/>
    <property type="match status" value="1"/>
</dbReference>
<comment type="subcellular location">
    <subcellularLocation>
        <location evidence="1">Membrane</location>
        <topology evidence="1">Multi-pass membrane protein</topology>
    </subcellularLocation>
</comment>
<feature type="transmembrane region" description="Helical" evidence="9">
    <location>
        <begin position="365"/>
        <end position="390"/>
    </location>
</feature>
<dbReference type="PANTHER" id="PTHR48020:SF12">
    <property type="entry name" value="PROTON MYO-INOSITOL COTRANSPORTER"/>
    <property type="match status" value="1"/>
</dbReference>
<sequence>MNAGESSRPAPAGPSDAGRASPPASLIGSAVIAALGGLLFGFDTAVISGTTASLRAVFRLGDFGLGFAVAGALIGTILGALAAGWPADRFGRRPVLVAIAVLYAVSALGSALAWDLASFLAFRFLGGIGVGAASVVSPLYIAEIAPARLRGRLVAVTQFNVVLGILLAFFSNYAIAAIDPGADAWRWMFGVEAAPAALFFGLLFLTPESPRWLVARGRLDEAGAVLARLGTDRGSVEGEVEEIRASFHAERRALREPFLRRKYRVPILLAVAIAAFNQLSGINALMYYAPDIFRMAGAGEGSALLQAVAVGGVNLLFTTAAMAIIDRFGRRRLMLVGSIGYLLSLGTTAWAFYRYGDAFTPLGGAVVLASLLVFIASHAFGQGAVIWVFISEIFPNPVRARGQALGSFTHWVMAALISWTFPVIAAASGGHAFAFYAAMMTLQLLWVLFIMPETKGIPLEEIQERLGAGGPGDQPPARPR</sequence>
<evidence type="ECO:0000256" key="9">
    <source>
        <dbReference type="SAM" id="Phobius"/>
    </source>
</evidence>
<feature type="region of interest" description="Disordered" evidence="8">
    <location>
        <begin position="1"/>
        <end position="21"/>
    </location>
</feature>
<dbReference type="InterPro" id="IPR050814">
    <property type="entry name" value="Myo-inositol_Transporter"/>
</dbReference>
<accession>A0A518HBL4</accession>
<evidence type="ECO:0000256" key="3">
    <source>
        <dbReference type="ARBA" id="ARBA00022448"/>
    </source>
</evidence>
<evidence type="ECO:0000256" key="4">
    <source>
        <dbReference type="ARBA" id="ARBA00022692"/>
    </source>
</evidence>
<dbReference type="KEGG" id="tpla:ElP_61710"/>
<dbReference type="PRINTS" id="PR00171">
    <property type="entry name" value="SUGRTRNSPORT"/>
</dbReference>
<gene>
    <name evidence="11" type="primary">xylE</name>
    <name evidence="11" type="ORF">ElP_61710</name>
</gene>
<evidence type="ECO:0000256" key="6">
    <source>
        <dbReference type="ARBA" id="ARBA00023136"/>
    </source>
</evidence>
<dbReference type="Gene3D" id="1.20.1250.20">
    <property type="entry name" value="MFS general substrate transporter like domains"/>
    <property type="match status" value="1"/>
</dbReference>
<dbReference type="InterPro" id="IPR036259">
    <property type="entry name" value="MFS_trans_sf"/>
</dbReference>
<dbReference type="InterPro" id="IPR005829">
    <property type="entry name" value="Sugar_transporter_CS"/>
</dbReference>
<dbReference type="PROSITE" id="PS00217">
    <property type="entry name" value="SUGAR_TRANSPORT_2"/>
    <property type="match status" value="1"/>
</dbReference>
<feature type="transmembrane region" description="Helical" evidence="9">
    <location>
        <begin position="303"/>
        <end position="325"/>
    </location>
</feature>
<dbReference type="GO" id="GO:0022857">
    <property type="term" value="F:transmembrane transporter activity"/>
    <property type="evidence" value="ECO:0007669"/>
    <property type="project" value="InterPro"/>
</dbReference>
<evidence type="ECO:0000256" key="5">
    <source>
        <dbReference type="ARBA" id="ARBA00022989"/>
    </source>
</evidence>
<feature type="transmembrane region" description="Helical" evidence="9">
    <location>
        <begin position="95"/>
        <end position="114"/>
    </location>
</feature>
<dbReference type="InterPro" id="IPR005828">
    <property type="entry name" value="MFS_sugar_transport-like"/>
</dbReference>
<feature type="transmembrane region" description="Helical" evidence="9">
    <location>
        <begin position="433"/>
        <end position="451"/>
    </location>
</feature>
<evidence type="ECO:0000256" key="8">
    <source>
        <dbReference type="SAM" id="MobiDB-lite"/>
    </source>
</evidence>
<dbReference type="PROSITE" id="PS50850">
    <property type="entry name" value="MFS"/>
    <property type="match status" value="1"/>
</dbReference>
<protein>
    <submittedName>
        <fullName evidence="11">D-xylose-proton symporter</fullName>
    </submittedName>
</protein>
<feature type="transmembrane region" description="Helical" evidence="9">
    <location>
        <begin position="24"/>
        <end position="43"/>
    </location>
</feature>
<dbReference type="Proteomes" id="UP000317835">
    <property type="component" value="Chromosome"/>
</dbReference>
<feature type="transmembrane region" description="Helical" evidence="9">
    <location>
        <begin position="332"/>
        <end position="353"/>
    </location>
</feature>
<feature type="transmembrane region" description="Helical" evidence="9">
    <location>
        <begin position="63"/>
        <end position="83"/>
    </location>
</feature>